<evidence type="ECO:0000259" key="9">
    <source>
        <dbReference type="Pfam" id="PF00814"/>
    </source>
</evidence>
<name>A0A1L4CXL3_9BACT</name>
<evidence type="ECO:0000256" key="6">
    <source>
        <dbReference type="ARBA" id="ARBA00048117"/>
    </source>
</evidence>
<dbReference type="GO" id="GO:0061711">
    <property type="term" value="F:tRNA N(6)-L-threonylcarbamoyladenine synthase activity"/>
    <property type="evidence" value="ECO:0007669"/>
    <property type="project" value="UniProtKB-EC"/>
</dbReference>
<reference evidence="10 11" key="1">
    <citation type="submission" date="2016-10" db="EMBL/GenBank/DDBJ databases">
        <title>Silvanigrella aquatica sp. nov., isolated from a freshwater lake located in the Black Forest, Germany, description of Silvanigrellaceae fam. nov., Silvanigrellales ord. nov., reclassification of the order Bdellovibrionales in the class Oligoflexia, reclassification of the families Bacteriovoracaceae and Halobacteriovoraceae in the new order Bacteriovoracales ord. nov., and reclassification of the family Pseudobacteriovoracaceae in the order Oligoflexiales.</title>
        <authorList>
            <person name="Hahn M.W."/>
            <person name="Schmidt J."/>
            <person name="Koll U."/>
            <person name="Rohde M."/>
            <person name="Verbag S."/>
            <person name="Pitt A."/>
            <person name="Nakai R."/>
            <person name="Naganuma T."/>
            <person name="Lang E."/>
        </authorList>
    </citation>
    <scope>NUCLEOTIDE SEQUENCE [LARGE SCALE GENOMIC DNA]</scope>
    <source>
        <strain evidence="10 11">MWH-Nonnen-W8red</strain>
    </source>
</reference>
<keyword evidence="8" id="KW-0472">Membrane</keyword>
<dbReference type="RefSeq" id="WP_148696392.1">
    <property type="nucleotide sequence ID" value="NZ_CP017834.1"/>
</dbReference>
<dbReference type="GO" id="GO:0005737">
    <property type="term" value="C:cytoplasm"/>
    <property type="evidence" value="ECO:0007669"/>
    <property type="project" value="UniProtKB-SubCell"/>
</dbReference>
<keyword evidence="4 7" id="KW-0408">Iron</keyword>
<feature type="binding site" evidence="7">
    <location>
        <position position="205"/>
    </location>
    <ligand>
        <name>substrate</name>
    </ligand>
</feature>
<gene>
    <name evidence="7" type="primary">tsaD</name>
    <name evidence="10" type="ORF">AXG55_01560</name>
</gene>
<accession>A0A1L4CXL3</accession>
<feature type="domain" description="Gcp-like" evidence="9">
    <location>
        <begin position="34"/>
        <end position="344"/>
    </location>
</feature>
<dbReference type="OrthoDB" id="5288788at2"/>
<dbReference type="Pfam" id="PF00814">
    <property type="entry name" value="TsaD"/>
    <property type="match status" value="1"/>
</dbReference>
<evidence type="ECO:0000256" key="7">
    <source>
        <dbReference type="HAMAP-Rule" id="MF_01445"/>
    </source>
</evidence>
<evidence type="ECO:0000313" key="11">
    <source>
        <dbReference type="Proteomes" id="UP000184731"/>
    </source>
</evidence>
<dbReference type="EC" id="2.3.1.234" evidence="7"/>
<dbReference type="KEGG" id="saqi:AXG55_01560"/>
<dbReference type="FunFam" id="3.30.420.40:FF:000012">
    <property type="entry name" value="tRNA N6-adenosine threonylcarbamoyltransferase"/>
    <property type="match status" value="1"/>
</dbReference>
<evidence type="ECO:0000256" key="8">
    <source>
        <dbReference type="SAM" id="Phobius"/>
    </source>
</evidence>
<evidence type="ECO:0000256" key="1">
    <source>
        <dbReference type="ARBA" id="ARBA00022679"/>
    </source>
</evidence>
<evidence type="ECO:0000256" key="5">
    <source>
        <dbReference type="ARBA" id="ARBA00023315"/>
    </source>
</evidence>
<dbReference type="GO" id="GO:0002949">
    <property type="term" value="P:tRNA threonylcarbamoyladenosine modification"/>
    <property type="evidence" value="ECO:0007669"/>
    <property type="project" value="UniProtKB-UniRule"/>
</dbReference>
<feature type="transmembrane region" description="Helical" evidence="8">
    <location>
        <begin position="84"/>
        <end position="106"/>
    </location>
</feature>
<dbReference type="PROSITE" id="PS01016">
    <property type="entry name" value="GLYCOPROTEASE"/>
    <property type="match status" value="1"/>
</dbReference>
<dbReference type="NCBIfam" id="TIGR03723">
    <property type="entry name" value="T6A_TsaD_YgjD"/>
    <property type="match status" value="1"/>
</dbReference>
<comment type="catalytic activity">
    <reaction evidence="6 7">
        <text>L-threonylcarbamoyladenylate + adenosine(37) in tRNA = N(6)-L-threonylcarbamoyladenosine(37) in tRNA + AMP + H(+)</text>
        <dbReference type="Rhea" id="RHEA:37059"/>
        <dbReference type="Rhea" id="RHEA-COMP:10162"/>
        <dbReference type="Rhea" id="RHEA-COMP:10163"/>
        <dbReference type="ChEBI" id="CHEBI:15378"/>
        <dbReference type="ChEBI" id="CHEBI:73682"/>
        <dbReference type="ChEBI" id="CHEBI:74411"/>
        <dbReference type="ChEBI" id="CHEBI:74418"/>
        <dbReference type="ChEBI" id="CHEBI:456215"/>
        <dbReference type="EC" id="2.3.1.234"/>
    </reaction>
</comment>
<protein>
    <recommendedName>
        <fullName evidence="7">tRNA N6-adenosine threonylcarbamoyltransferase</fullName>
        <ecNumber evidence="7">2.3.1.234</ecNumber>
    </recommendedName>
    <alternativeName>
        <fullName evidence="7">N6-L-threonylcarbamoyladenine synthase</fullName>
        <shortName evidence="7">t(6)A synthase</shortName>
    </alternativeName>
    <alternativeName>
        <fullName evidence="7">t(6)A37 threonylcarbamoyladenosine biosynthesis protein TsaD</fullName>
    </alternativeName>
    <alternativeName>
        <fullName evidence="7">tRNA threonylcarbamoyladenosine biosynthesis protein TsaD</fullName>
    </alternativeName>
</protein>
<dbReference type="Gene3D" id="3.30.420.40">
    <property type="match status" value="2"/>
</dbReference>
<feature type="binding site" evidence="7">
    <location>
        <position position="314"/>
    </location>
    <ligand>
        <name>substrate</name>
    </ligand>
</feature>
<keyword evidence="3 7" id="KW-0479">Metal-binding</keyword>
<dbReference type="InterPro" id="IPR043129">
    <property type="entry name" value="ATPase_NBD"/>
</dbReference>
<organism evidence="10 11">
    <name type="scientific">Silvanigrella aquatica</name>
    <dbReference type="NCBI Taxonomy" id="1915309"/>
    <lineage>
        <taxon>Bacteria</taxon>
        <taxon>Pseudomonadati</taxon>
        <taxon>Bdellovibrionota</taxon>
        <taxon>Oligoflexia</taxon>
        <taxon>Silvanigrellales</taxon>
        <taxon>Silvanigrellaceae</taxon>
        <taxon>Silvanigrella</taxon>
    </lineage>
</organism>
<feature type="binding site" evidence="7">
    <location>
        <position position="126"/>
    </location>
    <ligand>
        <name>Fe cation</name>
        <dbReference type="ChEBI" id="CHEBI:24875"/>
    </ligand>
</feature>
<proteinExistence type="inferred from homology"/>
<keyword evidence="7" id="KW-0963">Cytoplasm</keyword>
<feature type="binding site" evidence="7">
    <location>
        <position position="338"/>
    </location>
    <ligand>
        <name>Fe cation</name>
        <dbReference type="ChEBI" id="CHEBI:24875"/>
    </ligand>
</feature>
<sequence length="365" mass="39272">MQQTILAIESSCDETAVSILKCVKDTQGNINSITILAHEVESQIESHAPFGGVVPELAARDHLSKIYDITNSALIKAEISQKELTAVAVTMGPGLIGALMVGVLYARGLALSLNIPLISVNHVDAHLAPALLLNEFSPQHDLGVCKNVSQIQYPALALTVSGGHCHLSILSSATSKSLLGKSLDDACGEAFDKVAKLLGLGYPGGPLIENLAKSAEEFGNTEEFKFPSKPANRENKYHFTYSGLKTAVMECIRKATGIKKGKITGKDLPKEKKQSIAYAFQQAALMQLHDRVHNAIIDYPDIKTILVAGGVAQNKKFRELFSSFDKKIIFAPPALCSDNATMIALQAVLSENSKGFTDHPFAKYN</sequence>
<feature type="binding site" evidence="7">
    <location>
        <begin position="159"/>
        <end position="163"/>
    </location>
    <ligand>
        <name>substrate</name>
    </ligand>
</feature>
<comment type="cofactor">
    <cofactor evidence="7">
        <name>Fe(2+)</name>
        <dbReference type="ChEBI" id="CHEBI:29033"/>
    </cofactor>
    <text evidence="7">Binds 1 Fe(2+) ion per subunit.</text>
</comment>
<dbReference type="STRING" id="1915309.AXG55_01560"/>
<dbReference type="PANTHER" id="PTHR11735">
    <property type="entry name" value="TRNA N6-ADENOSINE THREONYLCARBAMOYLTRANSFERASE"/>
    <property type="match status" value="1"/>
</dbReference>
<keyword evidence="1 7" id="KW-0808">Transferase</keyword>
<dbReference type="SUPFAM" id="SSF53067">
    <property type="entry name" value="Actin-like ATPase domain"/>
    <property type="match status" value="1"/>
</dbReference>
<dbReference type="PRINTS" id="PR00789">
    <property type="entry name" value="OSIALOPTASE"/>
</dbReference>
<dbReference type="NCBIfam" id="TIGR00329">
    <property type="entry name" value="gcp_kae1"/>
    <property type="match status" value="1"/>
</dbReference>
<dbReference type="GO" id="GO:0005506">
    <property type="term" value="F:iron ion binding"/>
    <property type="evidence" value="ECO:0007669"/>
    <property type="project" value="UniProtKB-UniRule"/>
</dbReference>
<keyword evidence="11" id="KW-1185">Reference proteome</keyword>
<comment type="subcellular location">
    <subcellularLocation>
        <location evidence="7">Cytoplasm</location>
    </subcellularLocation>
</comment>
<dbReference type="InterPro" id="IPR022450">
    <property type="entry name" value="TsaD"/>
</dbReference>
<evidence type="ECO:0000256" key="3">
    <source>
        <dbReference type="ARBA" id="ARBA00022723"/>
    </source>
</evidence>
<feature type="binding site" evidence="7">
    <location>
        <position position="122"/>
    </location>
    <ligand>
        <name>Fe cation</name>
        <dbReference type="ChEBI" id="CHEBI:24875"/>
    </ligand>
</feature>
<keyword evidence="2 7" id="KW-0819">tRNA processing</keyword>
<feature type="binding site" evidence="7">
    <location>
        <position position="209"/>
    </location>
    <ligand>
        <name>substrate</name>
    </ligand>
</feature>
<comment type="similarity">
    <text evidence="7">Belongs to the KAE1 / TsaD family.</text>
</comment>
<dbReference type="AlphaFoldDB" id="A0A1L4CXL3"/>
<dbReference type="InterPro" id="IPR017861">
    <property type="entry name" value="KAE1/TsaD"/>
</dbReference>
<keyword evidence="5 7" id="KW-0012">Acyltransferase</keyword>
<keyword evidence="8" id="KW-0812">Transmembrane</keyword>
<dbReference type="InterPro" id="IPR000905">
    <property type="entry name" value="Gcp-like_dom"/>
</dbReference>
<evidence type="ECO:0000256" key="4">
    <source>
        <dbReference type="ARBA" id="ARBA00023004"/>
    </source>
</evidence>
<dbReference type="HAMAP" id="MF_01445">
    <property type="entry name" value="TsaD"/>
    <property type="match status" value="1"/>
</dbReference>
<dbReference type="PANTHER" id="PTHR11735:SF6">
    <property type="entry name" value="TRNA N6-ADENOSINE THREONYLCARBAMOYLTRANSFERASE, MITOCHONDRIAL"/>
    <property type="match status" value="1"/>
</dbReference>
<keyword evidence="8" id="KW-1133">Transmembrane helix</keyword>
<feature type="binding site" evidence="7">
    <location>
        <position position="192"/>
    </location>
    <ligand>
        <name>substrate</name>
    </ligand>
</feature>
<dbReference type="Proteomes" id="UP000184731">
    <property type="component" value="Chromosome"/>
</dbReference>
<dbReference type="EMBL" id="CP017834">
    <property type="protein sequence ID" value="APJ02685.1"/>
    <property type="molecule type" value="Genomic_DNA"/>
</dbReference>
<evidence type="ECO:0000256" key="2">
    <source>
        <dbReference type="ARBA" id="ARBA00022694"/>
    </source>
</evidence>
<comment type="function">
    <text evidence="7">Required for the formation of a threonylcarbamoyl group on adenosine at position 37 (t(6)A37) in tRNAs that read codons beginning with adenine. Is involved in the transfer of the threonylcarbamoyl moiety of threonylcarbamoyl-AMP (TC-AMP) to the N6 group of A37, together with TsaE and TsaB. TsaD likely plays a direct catalytic role in this reaction.</text>
</comment>
<dbReference type="InterPro" id="IPR017860">
    <property type="entry name" value="Peptidase_M22_CS"/>
</dbReference>
<evidence type="ECO:0000313" key="10">
    <source>
        <dbReference type="EMBL" id="APJ02685.1"/>
    </source>
</evidence>